<feature type="compositionally biased region" description="Low complexity" evidence="2">
    <location>
        <begin position="548"/>
        <end position="563"/>
    </location>
</feature>
<dbReference type="PROSITE" id="PS50076">
    <property type="entry name" value="DNAJ_2"/>
    <property type="match status" value="1"/>
</dbReference>
<organism evidence="4 5">
    <name type="scientific">Prunus yedoensis var. nudiflora</name>
    <dbReference type="NCBI Taxonomy" id="2094558"/>
    <lineage>
        <taxon>Eukaryota</taxon>
        <taxon>Viridiplantae</taxon>
        <taxon>Streptophyta</taxon>
        <taxon>Embryophyta</taxon>
        <taxon>Tracheophyta</taxon>
        <taxon>Spermatophyta</taxon>
        <taxon>Magnoliopsida</taxon>
        <taxon>eudicotyledons</taxon>
        <taxon>Gunneridae</taxon>
        <taxon>Pentapetalae</taxon>
        <taxon>rosids</taxon>
        <taxon>fabids</taxon>
        <taxon>Rosales</taxon>
        <taxon>Rosaceae</taxon>
        <taxon>Amygdaloideae</taxon>
        <taxon>Amygdaleae</taxon>
        <taxon>Prunus</taxon>
    </lineage>
</organism>
<dbReference type="EMBL" id="PJQY01001299">
    <property type="protein sequence ID" value="PQQ03884.1"/>
    <property type="molecule type" value="Genomic_DNA"/>
</dbReference>
<dbReference type="OrthoDB" id="1717591at2759"/>
<dbReference type="GO" id="GO:0030276">
    <property type="term" value="F:clathrin binding"/>
    <property type="evidence" value="ECO:0007669"/>
    <property type="project" value="TreeGrafter"/>
</dbReference>
<keyword evidence="5" id="KW-1185">Reference proteome</keyword>
<evidence type="ECO:0000313" key="5">
    <source>
        <dbReference type="Proteomes" id="UP000250321"/>
    </source>
</evidence>
<dbReference type="FunFam" id="1.10.287.110:FF:000009">
    <property type="entry name" value="Auxilin-related protein 1"/>
    <property type="match status" value="1"/>
</dbReference>
<keyword evidence="1" id="KW-0175">Coiled coil</keyword>
<protein>
    <submittedName>
        <fullName evidence="4">Auxilin-like protein 1</fullName>
    </submittedName>
</protein>
<feature type="compositionally biased region" description="Basic and acidic residues" evidence="2">
    <location>
        <begin position="471"/>
        <end position="484"/>
    </location>
</feature>
<gene>
    <name evidence="4" type="ORF">Pyn_36932</name>
</gene>
<dbReference type="GO" id="GO:0031982">
    <property type="term" value="C:vesicle"/>
    <property type="evidence" value="ECO:0007669"/>
    <property type="project" value="TreeGrafter"/>
</dbReference>
<dbReference type="STRING" id="2094558.A0A314YHV9"/>
<comment type="caution">
    <text evidence="4">The sequence shown here is derived from an EMBL/GenBank/DDBJ whole genome shotgun (WGS) entry which is preliminary data.</text>
</comment>
<name>A0A314YHV9_PRUYE</name>
<feature type="compositionally biased region" description="Basic and acidic residues" evidence="2">
    <location>
        <begin position="584"/>
        <end position="595"/>
    </location>
</feature>
<accession>A0A314YHV9</accession>
<dbReference type="InterPro" id="IPR001623">
    <property type="entry name" value="DnaJ_domain"/>
</dbReference>
<dbReference type="CDD" id="cd06257">
    <property type="entry name" value="DnaJ"/>
    <property type="match status" value="1"/>
</dbReference>
<feature type="region of interest" description="Disordered" evidence="2">
    <location>
        <begin position="444"/>
        <end position="595"/>
    </location>
</feature>
<feature type="compositionally biased region" description="Basic and acidic residues" evidence="2">
    <location>
        <begin position="7"/>
        <end position="80"/>
    </location>
</feature>
<evidence type="ECO:0000256" key="2">
    <source>
        <dbReference type="SAM" id="MobiDB-lite"/>
    </source>
</evidence>
<feature type="region of interest" description="Disordered" evidence="2">
    <location>
        <begin position="390"/>
        <end position="409"/>
    </location>
</feature>
<evidence type="ECO:0000256" key="1">
    <source>
        <dbReference type="ARBA" id="ARBA00023054"/>
    </source>
</evidence>
<feature type="domain" description="J" evidence="3">
    <location>
        <begin position="654"/>
        <end position="718"/>
    </location>
</feature>
<dbReference type="AlphaFoldDB" id="A0A314YHV9"/>
<evidence type="ECO:0000313" key="4">
    <source>
        <dbReference type="EMBL" id="PQQ03884.1"/>
    </source>
</evidence>
<dbReference type="PANTHER" id="PTHR23172:SF87">
    <property type="entry name" value="CHAPERONE DNAJ-DOMAIN SUPERFAMILY PROTEIN"/>
    <property type="match status" value="1"/>
</dbReference>
<dbReference type="GO" id="GO:0005737">
    <property type="term" value="C:cytoplasm"/>
    <property type="evidence" value="ECO:0007669"/>
    <property type="project" value="TreeGrafter"/>
</dbReference>
<evidence type="ECO:0000259" key="3">
    <source>
        <dbReference type="PROSITE" id="PS50076"/>
    </source>
</evidence>
<feature type="compositionally biased region" description="Polar residues" evidence="2">
    <location>
        <begin position="453"/>
        <end position="466"/>
    </location>
</feature>
<dbReference type="GO" id="GO:0072583">
    <property type="term" value="P:clathrin-dependent endocytosis"/>
    <property type="evidence" value="ECO:0007669"/>
    <property type="project" value="TreeGrafter"/>
</dbReference>
<reference evidence="4 5" key="1">
    <citation type="submission" date="2018-02" db="EMBL/GenBank/DDBJ databases">
        <title>Draft genome of wild Prunus yedoensis var. nudiflora.</title>
        <authorList>
            <person name="Baek S."/>
            <person name="Kim J.-H."/>
            <person name="Choi K."/>
            <person name="Kim G.-B."/>
            <person name="Cho A."/>
            <person name="Jang H."/>
            <person name="Shin C.-H."/>
            <person name="Yu H.-J."/>
            <person name="Mun J.-H."/>
        </authorList>
    </citation>
    <scope>NUCLEOTIDE SEQUENCE [LARGE SCALE GENOMIC DNA]</scope>
    <source>
        <strain evidence="5">cv. Jeju island</strain>
        <tissue evidence="4">Leaf</tissue>
    </source>
</reference>
<dbReference type="Proteomes" id="UP000250321">
    <property type="component" value="Unassembled WGS sequence"/>
</dbReference>
<dbReference type="GO" id="GO:0072318">
    <property type="term" value="P:clathrin coat disassembly"/>
    <property type="evidence" value="ECO:0007669"/>
    <property type="project" value="TreeGrafter"/>
</dbReference>
<sequence length="718" mass="81289">MALEQVELEKIGKEACKQEEHEREQRDVHREEDTERSFNKDSGQEIIKETPNDFKDEKDFENERKSEGNEKVQDTRENEKILEGAPCQKKEDLKNQDCKFETIKILCEQGESDDLYKKEGPMSHVEYDREVEVTPKVPAHENGGGRIEVTETLIELTENGSLSELVEEDNGMVEKEIHETEGLAPGVKLPEILKQMEDATEIHCSGRNGISAKRNDMGFGENQDYQFAREPQIVLNLGKHVEESGDLDRDMMEAEVSANHEKNKINSKSSHRKRWSDIIDVSETLIKLKENGNLSESVEEENAVEEKEICETDGLALGVKLAEILKEMEDSIETHPSDENDININTNATNYWQKQNDQLAGEPVVLCNLDEHVEESEEINKDTMEAEVAVNQEESKNNSRSSQRKRWFGDGKNAEVAQLSHMFRRKGGNVLLDHEMRASLCTKENKEKHEKLGTNQSENCQTTFTAEESETERSSQKDVREGKNENQVTLTTQEKARERALEKALSGKAVCEAGKQTKRSLSEKISGASRDDGLKPGVSPFDPESKGSFPSSMSRNPNSSNHSDPYSAERSGGTNGESAQRSKARLERNQRTAERAAKALAEKNMRDLLVQKEQAERNRFAEALDAEVKRWSSGKERNLRALLSTLQYILGPDSGWQPIPLTDVVTAVAVKKAYRKAALFVHPDKLQQRGASIQQKYTCEKVFDLLKEAWNRLNVEER</sequence>
<feature type="region of interest" description="Disordered" evidence="2">
    <location>
        <begin position="1"/>
        <end position="80"/>
    </location>
</feature>
<dbReference type="SUPFAM" id="SSF46565">
    <property type="entry name" value="Chaperone J-domain"/>
    <property type="match status" value="1"/>
</dbReference>
<proteinExistence type="predicted"/>
<dbReference type="InterPro" id="IPR036869">
    <property type="entry name" value="J_dom_sf"/>
</dbReference>
<dbReference type="PANTHER" id="PTHR23172">
    <property type="entry name" value="AUXILIN/CYCLIN G-ASSOCIATED KINASE-RELATED"/>
    <property type="match status" value="1"/>
</dbReference>
<dbReference type="Gene3D" id="1.10.287.110">
    <property type="entry name" value="DnaJ domain"/>
    <property type="match status" value="1"/>
</dbReference>